<dbReference type="EMBL" id="CAJVCH010097190">
    <property type="protein sequence ID" value="CAG7723262.1"/>
    <property type="molecule type" value="Genomic_DNA"/>
</dbReference>
<sequence length="621" mass="69577">MAALKKFSVVHFMKDNTIEAVPSLWLNKKRSYCYFPPGSRSKLSKLRTDPTSEPDKESCENLVVEFKCTADTYQKASQQATHLQFTSTVESSDSSVDQNYYESRKRKRKPNSKLEGFVTSSKSQSSTSKLKKTIRDAIETSSDNEDCMDLEINIPGHLDPIFKGSRTDTVGNEDTTAVSLDYIDNGTEEREGNDTQGSSPTTFGQVLSEEIVDGPQLISKIDSIQAEFRRFQEVVINELKDIKSDLDVVRSAVVKQNQCRKPTCPFKIPITNDVDLDAAEVILATEQGSFKNWCVSIGGSSASHHVRRILARIFLHEYSLKFNFTGKCGKKAYSKLAIREVVNNALVESHKVTENIVDEISANFFRYAKDQNGGRSKRTKLYTYGPSTRENKCRHKQRAVAYLLSKIRSNTVDLTYSERQYLSEENGSFLSSSESGISNDSASSESSDPDDVTLENEFNFKNKLAEWAIAHNITHLSLSDLLKLLRKRFPSDDLPLNPRSLLRTPVLAKTILPLGKGKFYYFGVKENVGRRLSTGFKIVELPKHENFAGLEQENVISISVGIDGLPVCKSNNKAFWPILALVNQALDSTPFIVGIYFGSEKPPIDGFLENFIDECKGLETD</sequence>
<proteinExistence type="predicted"/>
<evidence type="ECO:0000313" key="3">
    <source>
        <dbReference type="Proteomes" id="UP000708208"/>
    </source>
</evidence>
<dbReference type="Proteomes" id="UP000708208">
    <property type="component" value="Unassembled WGS sequence"/>
</dbReference>
<feature type="compositionally biased region" description="Low complexity" evidence="1">
    <location>
        <begin position="427"/>
        <end position="446"/>
    </location>
</feature>
<protein>
    <submittedName>
        <fullName evidence="2">Uncharacterized protein</fullName>
    </submittedName>
</protein>
<keyword evidence="3" id="KW-1185">Reference proteome</keyword>
<dbReference type="AlphaFoldDB" id="A0A8J2JMJ8"/>
<feature type="region of interest" description="Disordered" evidence="1">
    <location>
        <begin position="94"/>
        <end position="130"/>
    </location>
</feature>
<evidence type="ECO:0000313" key="2">
    <source>
        <dbReference type="EMBL" id="CAG7723262.1"/>
    </source>
</evidence>
<name>A0A8J2JMJ8_9HEXA</name>
<feature type="non-terminal residue" evidence="2">
    <location>
        <position position="1"/>
    </location>
</feature>
<feature type="region of interest" description="Disordered" evidence="1">
    <location>
        <begin position="427"/>
        <end position="452"/>
    </location>
</feature>
<evidence type="ECO:0000256" key="1">
    <source>
        <dbReference type="SAM" id="MobiDB-lite"/>
    </source>
</evidence>
<feature type="compositionally biased region" description="Low complexity" evidence="1">
    <location>
        <begin position="119"/>
        <end position="128"/>
    </location>
</feature>
<dbReference type="PANTHER" id="PTHR33053:SF9">
    <property type="entry name" value="AGAP000105-PA"/>
    <property type="match status" value="1"/>
</dbReference>
<organism evidence="2 3">
    <name type="scientific">Allacma fusca</name>
    <dbReference type="NCBI Taxonomy" id="39272"/>
    <lineage>
        <taxon>Eukaryota</taxon>
        <taxon>Metazoa</taxon>
        <taxon>Ecdysozoa</taxon>
        <taxon>Arthropoda</taxon>
        <taxon>Hexapoda</taxon>
        <taxon>Collembola</taxon>
        <taxon>Symphypleona</taxon>
        <taxon>Sminthuridae</taxon>
        <taxon>Allacma</taxon>
    </lineage>
</organism>
<reference evidence="2" key="1">
    <citation type="submission" date="2021-06" db="EMBL/GenBank/DDBJ databases">
        <authorList>
            <person name="Hodson N. C."/>
            <person name="Mongue J. A."/>
            <person name="Jaron S. K."/>
        </authorList>
    </citation>
    <scope>NUCLEOTIDE SEQUENCE</scope>
</reference>
<accession>A0A8J2JMJ8</accession>
<dbReference type="PANTHER" id="PTHR33053">
    <property type="entry name" value="PROTEIN, PUTATIVE-RELATED"/>
    <property type="match status" value="1"/>
</dbReference>
<comment type="caution">
    <text evidence="2">The sequence shown here is derived from an EMBL/GenBank/DDBJ whole genome shotgun (WGS) entry which is preliminary data.</text>
</comment>
<gene>
    <name evidence="2" type="ORF">AFUS01_LOCUS12359</name>
</gene>